<proteinExistence type="predicted"/>
<dbReference type="EMBL" id="MK500334">
    <property type="protein sequence ID" value="QBK86384.1"/>
    <property type="molecule type" value="Genomic_DNA"/>
</dbReference>
<sequence>MRGIYGVRRIAINDVMNQKLFDMKILGEHCCSWWPISHFFLFFILGVLFPDCDVIILLGGVLWEFFEMSWAMFEGSNFQAIESKGKKVEYSERWWAGSMKDILFNIVGFYTGKLLVKASGKRVCIPLLRNCSEIR</sequence>
<keyword evidence="1" id="KW-0472">Membrane</keyword>
<evidence type="ECO:0000256" key="1">
    <source>
        <dbReference type="SAM" id="Phobius"/>
    </source>
</evidence>
<keyword evidence="1" id="KW-0812">Transmembrane</keyword>
<evidence type="ECO:0000313" key="2">
    <source>
        <dbReference type="EMBL" id="QBK86384.1"/>
    </source>
</evidence>
<organism evidence="2">
    <name type="scientific">Marseillevirus LCMAC102</name>
    <dbReference type="NCBI Taxonomy" id="2506603"/>
    <lineage>
        <taxon>Viruses</taxon>
        <taxon>Varidnaviria</taxon>
        <taxon>Bamfordvirae</taxon>
        <taxon>Nucleocytoviricota</taxon>
        <taxon>Megaviricetes</taxon>
        <taxon>Pimascovirales</taxon>
        <taxon>Pimascovirales incertae sedis</taxon>
        <taxon>Marseilleviridae</taxon>
    </lineage>
</organism>
<name>A0A481YV08_9VIRU</name>
<protein>
    <submittedName>
        <fullName evidence="2">Uncharacterized protein</fullName>
    </submittedName>
</protein>
<reference evidence="2" key="1">
    <citation type="journal article" date="2019" name="MBio">
        <title>Virus Genomes from Deep Sea Sediments Expand the Ocean Megavirome and Support Independent Origins of Viral Gigantism.</title>
        <authorList>
            <person name="Backstrom D."/>
            <person name="Yutin N."/>
            <person name="Jorgensen S.L."/>
            <person name="Dharamshi J."/>
            <person name="Homa F."/>
            <person name="Zaremba-Niedwiedzka K."/>
            <person name="Spang A."/>
            <person name="Wolf Y.I."/>
            <person name="Koonin E.V."/>
            <person name="Ettema T.J."/>
        </authorList>
    </citation>
    <scope>NUCLEOTIDE SEQUENCE</scope>
</reference>
<gene>
    <name evidence="2" type="ORF">LCMAC102_01790</name>
</gene>
<accession>A0A481YV08</accession>
<feature type="transmembrane region" description="Helical" evidence="1">
    <location>
        <begin position="39"/>
        <end position="63"/>
    </location>
</feature>
<keyword evidence="1" id="KW-1133">Transmembrane helix</keyword>